<evidence type="ECO:0000256" key="4">
    <source>
        <dbReference type="ARBA" id="ARBA00022833"/>
    </source>
</evidence>
<keyword evidence="5" id="KW-0482">Metalloprotease</keyword>
<dbReference type="InterPro" id="IPR037518">
    <property type="entry name" value="MPN"/>
</dbReference>
<evidence type="ECO:0000313" key="8">
    <source>
        <dbReference type="EMBL" id="SSY80350.1"/>
    </source>
</evidence>
<dbReference type="InterPro" id="IPR001405">
    <property type="entry name" value="UPF0758"/>
</dbReference>
<keyword evidence="2" id="KW-0479">Metal-binding</keyword>
<accession>A0A376BTS7</accession>
<dbReference type="AlphaFoldDB" id="A0A376BTS7"/>
<dbReference type="OrthoDB" id="9804482at2"/>
<protein>
    <submittedName>
        <fullName evidence="8">DNA repair protein RadC</fullName>
    </submittedName>
</protein>
<dbReference type="GO" id="GO:0008237">
    <property type="term" value="F:metallopeptidase activity"/>
    <property type="evidence" value="ECO:0007669"/>
    <property type="project" value="UniProtKB-KW"/>
</dbReference>
<dbReference type="InterPro" id="IPR046778">
    <property type="entry name" value="UPF0758_N"/>
</dbReference>
<evidence type="ECO:0000259" key="7">
    <source>
        <dbReference type="PROSITE" id="PS50249"/>
    </source>
</evidence>
<dbReference type="Gene3D" id="3.40.140.10">
    <property type="entry name" value="Cytidine Deaminase, domain 2"/>
    <property type="match status" value="1"/>
</dbReference>
<dbReference type="Proteomes" id="UP000254209">
    <property type="component" value="Unassembled WGS sequence"/>
</dbReference>
<dbReference type="EMBL" id="UFSO01000003">
    <property type="protein sequence ID" value="SSY80350.1"/>
    <property type="molecule type" value="Genomic_DNA"/>
</dbReference>
<feature type="domain" description="MPN" evidence="7">
    <location>
        <begin position="102"/>
        <end position="224"/>
    </location>
</feature>
<dbReference type="Pfam" id="PF20582">
    <property type="entry name" value="UPF0758_N"/>
    <property type="match status" value="1"/>
</dbReference>
<dbReference type="RefSeq" id="WP_034296480.1">
    <property type="nucleotide sequence ID" value="NZ_CP091519.2"/>
</dbReference>
<evidence type="ECO:0000256" key="6">
    <source>
        <dbReference type="RuleBase" id="RU003797"/>
    </source>
</evidence>
<dbReference type="CDD" id="cd08071">
    <property type="entry name" value="MPN_DUF2466"/>
    <property type="match status" value="1"/>
</dbReference>
<organism evidence="8 9">
    <name type="scientific">Alysiella crassa</name>
    <dbReference type="NCBI Taxonomy" id="153491"/>
    <lineage>
        <taxon>Bacteria</taxon>
        <taxon>Pseudomonadati</taxon>
        <taxon>Pseudomonadota</taxon>
        <taxon>Betaproteobacteria</taxon>
        <taxon>Neisseriales</taxon>
        <taxon>Neisseriaceae</taxon>
        <taxon>Alysiella</taxon>
    </lineage>
</organism>
<dbReference type="STRING" id="1120980.GCA_000745955_00163"/>
<gene>
    <name evidence="8" type="ORF">NCTC10283_01907</name>
</gene>
<comment type="similarity">
    <text evidence="6">Belongs to the UPF0758 family.</text>
</comment>
<dbReference type="PANTHER" id="PTHR30471:SF3">
    <property type="entry name" value="UPF0758 PROTEIN YEES-RELATED"/>
    <property type="match status" value="1"/>
</dbReference>
<reference evidence="8 9" key="1">
    <citation type="submission" date="2018-06" db="EMBL/GenBank/DDBJ databases">
        <authorList>
            <consortium name="Pathogen Informatics"/>
            <person name="Doyle S."/>
        </authorList>
    </citation>
    <scope>NUCLEOTIDE SEQUENCE [LARGE SCALE GENOMIC DNA]</scope>
    <source>
        <strain evidence="8 9">NCTC10283</strain>
    </source>
</reference>
<dbReference type="InterPro" id="IPR010994">
    <property type="entry name" value="RuvA_2-like"/>
</dbReference>
<keyword evidence="9" id="KW-1185">Reference proteome</keyword>
<dbReference type="InterPro" id="IPR025657">
    <property type="entry name" value="RadC_JAB"/>
</dbReference>
<proteinExistence type="inferred from homology"/>
<evidence type="ECO:0000313" key="9">
    <source>
        <dbReference type="Proteomes" id="UP000254209"/>
    </source>
</evidence>
<dbReference type="GO" id="GO:0046872">
    <property type="term" value="F:metal ion binding"/>
    <property type="evidence" value="ECO:0007669"/>
    <property type="project" value="UniProtKB-KW"/>
</dbReference>
<dbReference type="NCBIfam" id="TIGR00608">
    <property type="entry name" value="radc"/>
    <property type="match status" value="1"/>
</dbReference>
<dbReference type="PROSITE" id="PS50249">
    <property type="entry name" value="MPN"/>
    <property type="match status" value="1"/>
</dbReference>
<evidence type="ECO:0000256" key="1">
    <source>
        <dbReference type="ARBA" id="ARBA00022670"/>
    </source>
</evidence>
<name>A0A376BTS7_9NEIS</name>
<dbReference type="GO" id="GO:0006508">
    <property type="term" value="P:proteolysis"/>
    <property type="evidence" value="ECO:0007669"/>
    <property type="project" value="UniProtKB-KW"/>
</dbReference>
<keyword evidence="3" id="KW-0378">Hydrolase</keyword>
<dbReference type="PANTHER" id="PTHR30471">
    <property type="entry name" value="DNA REPAIR PROTEIN RADC"/>
    <property type="match status" value="1"/>
</dbReference>
<dbReference type="SUPFAM" id="SSF47781">
    <property type="entry name" value="RuvA domain 2-like"/>
    <property type="match status" value="1"/>
</dbReference>
<keyword evidence="4" id="KW-0862">Zinc</keyword>
<sequence>MNIKKWHETERPREKLLERGVSNLSDAELLAILLRTGTKGSNAVDLARHLLAEFGGLGKLMNASHTELSRYKGMGLAAYAQFAAVLEVGRRVLGEELRRQPLFHSTQAVADYLRLRIGHERVEVSVALFLNQQNQLIACEELARGTVAEHTVYIREVAKLALQHHASAIIFAHNHPAGSAQASHEDRLFTNRLRAALVLLDIVLLDHFIVTAEQVVSFVEQGWLKN</sequence>
<keyword evidence="1" id="KW-0645">Protease</keyword>
<dbReference type="Pfam" id="PF04002">
    <property type="entry name" value="RadC"/>
    <property type="match status" value="1"/>
</dbReference>
<evidence type="ECO:0000256" key="2">
    <source>
        <dbReference type="ARBA" id="ARBA00022723"/>
    </source>
</evidence>
<evidence type="ECO:0000256" key="5">
    <source>
        <dbReference type="ARBA" id="ARBA00023049"/>
    </source>
</evidence>
<dbReference type="NCBIfam" id="NF000642">
    <property type="entry name" value="PRK00024.1"/>
    <property type="match status" value="1"/>
</dbReference>
<evidence type="ECO:0000256" key="3">
    <source>
        <dbReference type="ARBA" id="ARBA00022801"/>
    </source>
</evidence>